<proteinExistence type="predicted"/>
<protein>
    <submittedName>
        <fullName evidence="1">Uncharacterized protein</fullName>
    </submittedName>
</protein>
<dbReference type="AlphaFoldDB" id="A0A843WGU5"/>
<evidence type="ECO:0000313" key="1">
    <source>
        <dbReference type="EMBL" id="MQM04831.1"/>
    </source>
</evidence>
<sequence>MYGSTELNFSAVVCMPVTLSIEATARRMAEAGDGTGGASWLRSCTLLRDSVFARDQLRSGGVVWGGSMEFRASMDRQRGRSAHERQYREIVRPPLASTRCVNLTENTRY</sequence>
<dbReference type="EMBL" id="NMUH01003291">
    <property type="protein sequence ID" value="MQM04831.1"/>
    <property type="molecule type" value="Genomic_DNA"/>
</dbReference>
<organism evidence="1 2">
    <name type="scientific">Colocasia esculenta</name>
    <name type="common">Wild taro</name>
    <name type="synonym">Arum esculentum</name>
    <dbReference type="NCBI Taxonomy" id="4460"/>
    <lineage>
        <taxon>Eukaryota</taxon>
        <taxon>Viridiplantae</taxon>
        <taxon>Streptophyta</taxon>
        <taxon>Embryophyta</taxon>
        <taxon>Tracheophyta</taxon>
        <taxon>Spermatophyta</taxon>
        <taxon>Magnoliopsida</taxon>
        <taxon>Liliopsida</taxon>
        <taxon>Araceae</taxon>
        <taxon>Aroideae</taxon>
        <taxon>Colocasieae</taxon>
        <taxon>Colocasia</taxon>
    </lineage>
</organism>
<comment type="caution">
    <text evidence="1">The sequence shown here is derived from an EMBL/GenBank/DDBJ whole genome shotgun (WGS) entry which is preliminary data.</text>
</comment>
<accession>A0A843WGU5</accession>
<dbReference type="Proteomes" id="UP000652761">
    <property type="component" value="Unassembled WGS sequence"/>
</dbReference>
<evidence type="ECO:0000313" key="2">
    <source>
        <dbReference type="Proteomes" id="UP000652761"/>
    </source>
</evidence>
<name>A0A843WGU5_COLES</name>
<reference evidence="1" key="1">
    <citation type="submission" date="2017-07" db="EMBL/GenBank/DDBJ databases">
        <title>Taro Niue Genome Assembly and Annotation.</title>
        <authorList>
            <person name="Atibalentja N."/>
            <person name="Keating K."/>
            <person name="Fields C.J."/>
        </authorList>
    </citation>
    <scope>NUCLEOTIDE SEQUENCE</scope>
    <source>
        <strain evidence="1">Niue_2</strain>
        <tissue evidence="1">Leaf</tissue>
    </source>
</reference>
<keyword evidence="2" id="KW-1185">Reference proteome</keyword>
<gene>
    <name evidence="1" type="ORF">Taro_037637</name>
</gene>